<name>A0A090T0J6_9VIBR</name>
<dbReference type="EMBL" id="BBMT01000001">
    <property type="protein sequence ID" value="GAL32254.1"/>
    <property type="molecule type" value="Genomic_DNA"/>
</dbReference>
<accession>A0A090T0J6</accession>
<sequence>MQRIENCVCSVCCAETKHIVVLVEKPALAEGEHSQDNSAFLANLLKGWVFGGLMTSTHAYSCHRVCEVCGTKTIEDYIE</sequence>
<gene>
    <name evidence="1" type="ORF">JCM19240_5685</name>
</gene>
<protein>
    <submittedName>
        <fullName evidence="1">Uncharacterized protein</fullName>
    </submittedName>
</protein>
<dbReference type="AlphaFoldDB" id="A0A090T0J6"/>
<reference evidence="1 2" key="2">
    <citation type="submission" date="2014-09" db="EMBL/GenBank/DDBJ databases">
        <authorList>
            <consortium name="NBRP consortium"/>
            <person name="Sawabe T."/>
            <person name="Meirelles P."/>
            <person name="Nakanishi M."/>
            <person name="Sayaka M."/>
            <person name="Hattori M."/>
            <person name="Ohkuma M."/>
        </authorList>
    </citation>
    <scope>NUCLEOTIDE SEQUENCE [LARGE SCALE GENOMIC DNA]</scope>
    <source>
        <strain evidence="1 2">JCM 19240</strain>
    </source>
</reference>
<reference evidence="1 2" key="1">
    <citation type="submission" date="2014-09" db="EMBL/GenBank/DDBJ databases">
        <title>Vibrio maritimus JCM 19240. (C210) whole genome shotgun sequence.</title>
        <authorList>
            <person name="Sawabe T."/>
            <person name="Meirelles P."/>
            <person name="Nakanishi M."/>
            <person name="Sayaka M."/>
            <person name="Hattori M."/>
            <person name="Ohkuma M."/>
        </authorList>
    </citation>
    <scope>NUCLEOTIDE SEQUENCE [LARGE SCALE GENOMIC DNA]</scope>
    <source>
        <strain evidence="1 2">JCM 19240</strain>
    </source>
</reference>
<proteinExistence type="predicted"/>
<evidence type="ECO:0000313" key="1">
    <source>
        <dbReference type="EMBL" id="GAL32254.1"/>
    </source>
</evidence>
<comment type="caution">
    <text evidence="1">The sequence shown here is derived from an EMBL/GenBank/DDBJ whole genome shotgun (WGS) entry which is preliminary data.</text>
</comment>
<dbReference type="OrthoDB" id="5588512at2"/>
<evidence type="ECO:0000313" key="2">
    <source>
        <dbReference type="Proteomes" id="UP000029224"/>
    </source>
</evidence>
<dbReference type="Proteomes" id="UP000029224">
    <property type="component" value="Unassembled WGS sequence"/>
</dbReference>
<organism evidence="1 2">
    <name type="scientific">Vibrio maritimus</name>
    <dbReference type="NCBI Taxonomy" id="990268"/>
    <lineage>
        <taxon>Bacteria</taxon>
        <taxon>Pseudomonadati</taxon>
        <taxon>Pseudomonadota</taxon>
        <taxon>Gammaproteobacteria</taxon>
        <taxon>Vibrionales</taxon>
        <taxon>Vibrionaceae</taxon>
        <taxon>Vibrio</taxon>
    </lineage>
</organism>
<keyword evidence="2" id="KW-1185">Reference proteome</keyword>